<proteinExistence type="predicted"/>
<accession>A0ABW4DWG0</accession>
<dbReference type="Proteomes" id="UP001597302">
    <property type="component" value="Unassembled WGS sequence"/>
</dbReference>
<reference evidence="2" key="1">
    <citation type="journal article" date="2019" name="Int. J. Syst. Evol. Microbiol.">
        <title>The Global Catalogue of Microorganisms (GCM) 10K type strain sequencing project: providing services to taxonomists for standard genome sequencing and annotation.</title>
        <authorList>
            <consortium name="The Broad Institute Genomics Platform"/>
            <consortium name="The Broad Institute Genome Sequencing Center for Infectious Disease"/>
            <person name="Wu L."/>
            <person name="Ma J."/>
        </authorList>
    </citation>
    <scope>NUCLEOTIDE SEQUENCE [LARGE SCALE GENOMIC DNA]</scope>
    <source>
        <strain evidence="2">CCM 8875</strain>
    </source>
</reference>
<sequence>MFEDVSLVEARLRQHPGHAVTDFASRDLYRSAVDDLARGCPQPTIALAGMAVELASGAVS</sequence>
<evidence type="ECO:0000313" key="1">
    <source>
        <dbReference type="EMBL" id="MFD1481514.1"/>
    </source>
</evidence>
<gene>
    <name evidence="1" type="ORF">ACFQ5P_09415</name>
</gene>
<name>A0ABW4DWG0_9RHOB</name>
<evidence type="ECO:0000313" key="2">
    <source>
        <dbReference type="Proteomes" id="UP001597302"/>
    </source>
</evidence>
<keyword evidence="2" id="KW-1185">Reference proteome</keyword>
<protein>
    <submittedName>
        <fullName evidence="1">Uncharacterized protein</fullName>
    </submittedName>
</protein>
<dbReference type="RefSeq" id="WP_131572825.1">
    <property type="nucleotide sequence ID" value="NZ_CBCSAJ010000004.1"/>
</dbReference>
<organism evidence="1 2">
    <name type="scientific">Paracoccus nototheniae</name>
    <dbReference type="NCBI Taxonomy" id="2489002"/>
    <lineage>
        <taxon>Bacteria</taxon>
        <taxon>Pseudomonadati</taxon>
        <taxon>Pseudomonadota</taxon>
        <taxon>Alphaproteobacteria</taxon>
        <taxon>Rhodobacterales</taxon>
        <taxon>Paracoccaceae</taxon>
        <taxon>Paracoccus</taxon>
    </lineage>
</organism>
<dbReference type="EMBL" id="JBHTOQ010000022">
    <property type="protein sequence ID" value="MFD1481514.1"/>
    <property type="molecule type" value="Genomic_DNA"/>
</dbReference>
<comment type="caution">
    <text evidence="1">The sequence shown here is derived from an EMBL/GenBank/DDBJ whole genome shotgun (WGS) entry which is preliminary data.</text>
</comment>